<sequence length="125" mass="14288">MRCRIESLVSSGGMVCVSPLSDSSLVLNESLSLKSSTGMGPVRLGFPVKAGVTRGERSPIVAGRNRSRREGGSYRPMMRVMLQGFSLVLLSLRRRRHYTRAMDDDWRYSRRRKGRDWTSRLIRLR</sequence>
<keyword evidence="2" id="KW-1185">Reference proteome</keyword>
<organism evidence="1 2">
    <name type="scientific">Ceratodon purpureus</name>
    <name type="common">Fire moss</name>
    <name type="synonym">Dicranum purpureum</name>
    <dbReference type="NCBI Taxonomy" id="3225"/>
    <lineage>
        <taxon>Eukaryota</taxon>
        <taxon>Viridiplantae</taxon>
        <taxon>Streptophyta</taxon>
        <taxon>Embryophyta</taxon>
        <taxon>Bryophyta</taxon>
        <taxon>Bryophytina</taxon>
        <taxon>Bryopsida</taxon>
        <taxon>Dicranidae</taxon>
        <taxon>Pseudoditrichales</taxon>
        <taxon>Ditrichaceae</taxon>
        <taxon>Ceratodon</taxon>
    </lineage>
</organism>
<proteinExistence type="predicted"/>
<protein>
    <submittedName>
        <fullName evidence="1">Uncharacterized protein</fullName>
    </submittedName>
</protein>
<dbReference type="EMBL" id="CM026426">
    <property type="protein sequence ID" value="KAG0573133.1"/>
    <property type="molecule type" value="Genomic_DNA"/>
</dbReference>
<accession>A0A8T0HRE6</accession>
<dbReference type="Proteomes" id="UP000822688">
    <property type="component" value="Chromosome V"/>
</dbReference>
<evidence type="ECO:0000313" key="1">
    <source>
        <dbReference type="EMBL" id="KAG0573133.1"/>
    </source>
</evidence>
<gene>
    <name evidence="1" type="ORF">KC19_VG151600</name>
</gene>
<name>A0A8T0HRE6_CERPU</name>
<dbReference type="AlphaFoldDB" id="A0A8T0HRE6"/>
<comment type="caution">
    <text evidence="1">The sequence shown here is derived from an EMBL/GenBank/DDBJ whole genome shotgun (WGS) entry which is preliminary data.</text>
</comment>
<evidence type="ECO:0000313" key="2">
    <source>
        <dbReference type="Proteomes" id="UP000822688"/>
    </source>
</evidence>
<reference evidence="1" key="1">
    <citation type="submission" date="2020-06" db="EMBL/GenBank/DDBJ databases">
        <title>WGS assembly of Ceratodon purpureus strain R40.</title>
        <authorList>
            <person name="Carey S.B."/>
            <person name="Jenkins J."/>
            <person name="Shu S."/>
            <person name="Lovell J.T."/>
            <person name="Sreedasyam A."/>
            <person name="Maumus F."/>
            <person name="Tiley G.P."/>
            <person name="Fernandez-Pozo N."/>
            <person name="Barry K."/>
            <person name="Chen C."/>
            <person name="Wang M."/>
            <person name="Lipzen A."/>
            <person name="Daum C."/>
            <person name="Saski C.A."/>
            <person name="Payton A.C."/>
            <person name="Mcbreen J.C."/>
            <person name="Conrad R.E."/>
            <person name="Kollar L.M."/>
            <person name="Olsson S."/>
            <person name="Huttunen S."/>
            <person name="Landis J.B."/>
            <person name="Wickett N.J."/>
            <person name="Johnson M.G."/>
            <person name="Rensing S.A."/>
            <person name="Grimwood J."/>
            <person name="Schmutz J."/>
            <person name="Mcdaniel S.F."/>
        </authorList>
    </citation>
    <scope>NUCLEOTIDE SEQUENCE</scope>
    <source>
        <strain evidence="1">R40</strain>
    </source>
</reference>